<dbReference type="InterPro" id="IPR013783">
    <property type="entry name" value="Ig-like_fold"/>
</dbReference>
<evidence type="ECO:0000256" key="3">
    <source>
        <dbReference type="ARBA" id="ARBA00023277"/>
    </source>
</evidence>
<dbReference type="PANTHER" id="PTHR42715:SF10">
    <property type="entry name" value="BETA-GLUCOSIDASE"/>
    <property type="match status" value="1"/>
</dbReference>
<dbReference type="Pfam" id="PF14310">
    <property type="entry name" value="Fn3-like"/>
    <property type="match status" value="1"/>
</dbReference>
<keyword evidence="4 5" id="KW-0326">Glycosidase</keyword>
<dbReference type="PROSITE" id="PS00775">
    <property type="entry name" value="GLYCOSYL_HYDROL_F3"/>
    <property type="match status" value="1"/>
</dbReference>
<feature type="domain" description="Fibronectin type III-like" evidence="7">
    <location>
        <begin position="661"/>
        <end position="730"/>
    </location>
</feature>
<dbReference type="RefSeq" id="WP_252167045.1">
    <property type="nucleotide sequence ID" value="NZ_CP084930.1"/>
</dbReference>
<organism evidence="8 9">
    <name type="scientific">Sphingomonas morindae</name>
    <dbReference type="NCBI Taxonomy" id="1541170"/>
    <lineage>
        <taxon>Bacteria</taxon>
        <taxon>Pseudomonadati</taxon>
        <taxon>Pseudomonadota</taxon>
        <taxon>Alphaproteobacteria</taxon>
        <taxon>Sphingomonadales</taxon>
        <taxon>Sphingomonadaceae</taxon>
        <taxon>Sphingomonas</taxon>
    </lineage>
</organism>
<dbReference type="PANTHER" id="PTHR42715">
    <property type="entry name" value="BETA-GLUCOSIDASE"/>
    <property type="match status" value="1"/>
</dbReference>
<dbReference type="PRINTS" id="PR00133">
    <property type="entry name" value="GLHYDRLASE3"/>
</dbReference>
<dbReference type="Gene3D" id="3.20.20.300">
    <property type="entry name" value="Glycoside hydrolase, family 3, N-terminal domain"/>
    <property type="match status" value="1"/>
</dbReference>
<dbReference type="SMART" id="SM01217">
    <property type="entry name" value="Fn3_like"/>
    <property type="match status" value="1"/>
</dbReference>
<dbReference type="InterPro" id="IPR017853">
    <property type="entry name" value="GH"/>
</dbReference>
<dbReference type="SUPFAM" id="SSF51445">
    <property type="entry name" value="(Trans)glycosidases"/>
    <property type="match status" value="1"/>
</dbReference>
<feature type="signal peptide" evidence="6">
    <location>
        <begin position="1"/>
        <end position="24"/>
    </location>
</feature>
<feature type="chain" id="PRO_5046800462" evidence="6">
    <location>
        <begin position="25"/>
        <end position="776"/>
    </location>
</feature>
<dbReference type="Gene3D" id="2.60.40.10">
    <property type="entry name" value="Immunoglobulins"/>
    <property type="match status" value="1"/>
</dbReference>
<evidence type="ECO:0000259" key="7">
    <source>
        <dbReference type="SMART" id="SM01217"/>
    </source>
</evidence>
<dbReference type="Proteomes" id="UP001056937">
    <property type="component" value="Chromosome 1"/>
</dbReference>
<evidence type="ECO:0000313" key="9">
    <source>
        <dbReference type="Proteomes" id="UP001056937"/>
    </source>
</evidence>
<dbReference type="InterPro" id="IPR019800">
    <property type="entry name" value="Glyco_hydro_3_AS"/>
</dbReference>
<evidence type="ECO:0000256" key="2">
    <source>
        <dbReference type="ARBA" id="ARBA00022801"/>
    </source>
</evidence>
<evidence type="ECO:0000313" key="8">
    <source>
        <dbReference type="EMBL" id="USI73234.1"/>
    </source>
</evidence>
<reference evidence="8" key="1">
    <citation type="journal article" date="2022" name="Toxins">
        <title>Genomic Analysis of Sphingopyxis sp. USTB-05 for Biodegrading Cyanobacterial Hepatotoxins.</title>
        <authorList>
            <person name="Liu C."/>
            <person name="Xu Q."/>
            <person name="Zhao Z."/>
            <person name="Zhang H."/>
            <person name="Liu X."/>
            <person name="Yin C."/>
            <person name="Liu Y."/>
            <person name="Yan H."/>
        </authorList>
    </citation>
    <scope>NUCLEOTIDE SEQUENCE</scope>
    <source>
        <strain evidence="8">NBD5</strain>
    </source>
</reference>
<dbReference type="GO" id="GO:0016787">
    <property type="term" value="F:hydrolase activity"/>
    <property type="evidence" value="ECO:0007669"/>
    <property type="project" value="UniProtKB-KW"/>
</dbReference>
<proteinExistence type="inferred from homology"/>
<dbReference type="InterPro" id="IPR001764">
    <property type="entry name" value="Glyco_hydro_3_N"/>
</dbReference>
<dbReference type="Pfam" id="PF01915">
    <property type="entry name" value="Glyco_hydro_3_C"/>
    <property type="match status" value="1"/>
</dbReference>
<evidence type="ECO:0000256" key="5">
    <source>
        <dbReference type="RuleBase" id="RU361161"/>
    </source>
</evidence>
<dbReference type="EMBL" id="CP084930">
    <property type="protein sequence ID" value="USI73234.1"/>
    <property type="molecule type" value="Genomic_DNA"/>
</dbReference>
<dbReference type="InterPro" id="IPR026891">
    <property type="entry name" value="Fn3-like"/>
</dbReference>
<protein>
    <submittedName>
        <fullName evidence="8">Glycoside hydrolase family 3 C-terminal domain-containing protein</fullName>
    </submittedName>
</protein>
<dbReference type="InterPro" id="IPR036962">
    <property type="entry name" value="Glyco_hydro_3_N_sf"/>
</dbReference>
<dbReference type="InterPro" id="IPR002772">
    <property type="entry name" value="Glyco_hydro_3_C"/>
</dbReference>
<dbReference type="Pfam" id="PF00933">
    <property type="entry name" value="Glyco_hydro_3"/>
    <property type="match status" value="1"/>
</dbReference>
<dbReference type="InterPro" id="IPR036881">
    <property type="entry name" value="Glyco_hydro_3_C_sf"/>
</dbReference>
<evidence type="ECO:0000256" key="1">
    <source>
        <dbReference type="ARBA" id="ARBA00005336"/>
    </source>
</evidence>
<dbReference type="InterPro" id="IPR050288">
    <property type="entry name" value="Cellulose_deg_GH3"/>
</dbReference>
<accession>A0ABY4X8N0</accession>
<dbReference type="Gene3D" id="3.40.50.1700">
    <property type="entry name" value="Glycoside hydrolase family 3 C-terminal domain"/>
    <property type="match status" value="1"/>
</dbReference>
<evidence type="ECO:0000256" key="4">
    <source>
        <dbReference type="ARBA" id="ARBA00023295"/>
    </source>
</evidence>
<dbReference type="SUPFAM" id="SSF52279">
    <property type="entry name" value="Beta-D-glucan exohydrolase, C-terminal domain"/>
    <property type="match status" value="1"/>
</dbReference>
<name>A0ABY4X8N0_9SPHN</name>
<keyword evidence="9" id="KW-1185">Reference proteome</keyword>
<keyword evidence="2 5" id="KW-0378">Hydrolase</keyword>
<comment type="similarity">
    <text evidence="1 5">Belongs to the glycosyl hydrolase 3 family.</text>
</comment>
<evidence type="ECO:0000256" key="6">
    <source>
        <dbReference type="SAM" id="SignalP"/>
    </source>
</evidence>
<keyword evidence="3" id="KW-0119">Carbohydrate metabolism</keyword>
<gene>
    <name evidence="8" type="ORF">LHA26_01780</name>
</gene>
<sequence>MRIRRTIKLMLATAAMGTVVPAGAAPRRAPAAAPATPVAGPWQNHGLPAEQRAALLLAAMTQAEKLRLVTGWFGTDDGQGGFKADPLARYGSAGFVPGVPRLGIPPQWQTDAGVGVATQNAVREKPLPRTALASGIALAASWNPALAYAGGAMIGAEARASGFNEMLAGGVDLMRDPRNGRTFEYGGEDPLLAGTVIGAAVRGIESNHIISTVKHYAINDQETGRGILNSVIDRDAARMSDLLAFEIALERSDAGSIMCAYNHVNGDYSCENDWLLNRVLKGDWGWKGFVMSDWGATHSTVQAANAGLDQETGYHKTSEIYFGDKLAAAIRGGQVPAARLDDMARRILWAMFAKGVMDDPVALAPIDFEAHAKVAEAAAREGIVLLRNAGDVLPLAASARRIAVIGGHADAGVLSGGGSAQVYPQGGNAVPGLTPTSWPGPIVYLPSSPMKALAARAPQATVRFDAGTDPAAAAALARDSDVAIVFVTQWMAESQDYPVALDAGQDALVQAVAAANPRTVVVLETGGPVLMPWADRTAAIVEAWYPGTHGGEAIADVLVGAANPSGRLPVSFLASTDQLPRRTLDGVGLPANQMFDVQYPEGAQVGYRWFDAKGLTPAFPFGHGLSYTRFRYSGLSAAPAADGNVTVRFTVTNSGARAGMDVPQVYVSPPAGAGWEAPRRLGAFAKVALRPGESRTLSVRVDPRLLATFAEGRGWSRPAGRYEVALGASSRDLTARAGVTLPALTLPASWHAPDAFTSLPVMGSAGTTADPETPAG</sequence>
<keyword evidence="6" id="KW-0732">Signal</keyword>